<keyword evidence="8" id="KW-0539">Nucleus</keyword>
<dbReference type="InterPro" id="IPR036236">
    <property type="entry name" value="Znf_C2H2_sf"/>
</dbReference>
<evidence type="ECO:0000256" key="10">
    <source>
        <dbReference type="PROSITE-ProRule" id="PRU00042"/>
    </source>
</evidence>
<evidence type="ECO:0000256" key="1">
    <source>
        <dbReference type="ARBA" id="ARBA00004123"/>
    </source>
</evidence>
<comment type="subcellular location">
    <subcellularLocation>
        <location evidence="2">Cytoplasm</location>
    </subcellularLocation>
    <subcellularLocation>
        <location evidence="1">Nucleus</location>
    </subcellularLocation>
</comment>
<dbReference type="Proteomes" id="UP000700596">
    <property type="component" value="Unassembled WGS sequence"/>
</dbReference>
<keyword evidence="5" id="KW-0479">Metal-binding</keyword>
<feature type="domain" description="C2H2-type" evidence="12">
    <location>
        <begin position="189"/>
        <end position="213"/>
    </location>
</feature>
<evidence type="ECO:0000313" key="14">
    <source>
        <dbReference type="Proteomes" id="UP000700596"/>
    </source>
</evidence>
<dbReference type="PANTHER" id="PTHR46095">
    <property type="entry name" value="ZINC FINGER PROTEIN 593"/>
    <property type="match status" value="1"/>
</dbReference>
<evidence type="ECO:0000313" key="13">
    <source>
        <dbReference type="EMBL" id="KAH7138275.1"/>
    </source>
</evidence>
<dbReference type="GO" id="GO:0005634">
    <property type="term" value="C:nucleus"/>
    <property type="evidence" value="ECO:0007669"/>
    <property type="project" value="UniProtKB-SubCell"/>
</dbReference>
<reference evidence="13" key="1">
    <citation type="journal article" date="2021" name="Nat. Commun.">
        <title>Genetic determinants of endophytism in the Arabidopsis root mycobiome.</title>
        <authorList>
            <person name="Mesny F."/>
            <person name="Miyauchi S."/>
            <person name="Thiergart T."/>
            <person name="Pickel B."/>
            <person name="Atanasova L."/>
            <person name="Karlsson M."/>
            <person name="Huettel B."/>
            <person name="Barry K.W."/>
            <person name="Haridas S."/>
            <person name="Chen C."/>
            <person name="Bauer D."/>
            <person name="Andreopoulos W."/>
            <person name="Pangilinan J."/>
            <person name="LaButti K."/>
            <person name="Riley R."/>
            <person name="Lipzen A."/>
            <person name="Clum A."/>
            <person name="Drula E."/>
            <person name="Henrissat B."/>
            <person name="Kohler A."/>
            <person name="Grigoriev I.V."/>
            <person name="Martin F.M."/>
            <person name="Hacquard S."/>
        </authorList>
    </citation>
    <scope>NUCLEOTIDE SEQUENCE</scope>
    <source>
        <strain evidence="13">MPI-CAGE-CH-0243</strain>
    </source>
</reference>
<feature type="region of interest" description="Disordered" evidence="11">
    <location>
        <begin position="62"/>
        <end position="101"/>
    </location>
</feature>
<dbReference type="InterPro" id="IPR013087">
    <property type="entry name" value="Znf_C2H2_type"/>
</dbReference>
<dbReference type="EMBL" id="JAGMWT010000001">
    <property type="protein sequence ID" value="KAH7138275.1"/>
    <property type="molecule type" value="Genomic_DNA"/>
</dbReference>
<dbReference type="SUPFAM" id="SSF57667">
    <property type="entry name" value="beta-beta-alpha zinc fingers"/>
    <property type="match status" value="1"/>
</dbReference>
<dbReference type="InterPro" id="IPR003604">
    <property type="entry name" value="Matrin/U1-like-C_Znf_C2H2"/>
</dbReference>
<dbReference type="GO" id="GO:0043021">
    <property type="term" value="F:ribonucleoprotein complex binding"/>
    <property type="evidence" value="ECO:0007669"/>
    <property type="project" value="UniProtKB-ARBA"/>
</dbReference>
<evidence type="ECO:0000256" key="9">
    <source>
        <dbReference type="ARBA" id="ARBA00038064"/>
    </source>
</evidence>
<comment type="similarity">
    <text evidence="9">Belongs to the ZNF593/BUD20 C2H2-type zinc-finger protein family.</text>
</comment>
<keyword evidence="7" id="KW-0862">Zinc</keyword>
<dbReference type="PROSITE" id="PS00028">
    <property type="entry name" value="ZINC_FINGER_C2H2_1"/>
    <property type="match status" value="1"/>
</dbReference>
<dbReference type="PROSITE" id="PS50157">
    <property type="entry name" value="ZINC_FINGER_C2H2_2"/>
    <property type="match status" value="1"/>
</dbReference>
<evidence type="ECO:0000256" key="5">
    <source>
        <dbReference type="ARBA" id="ARBA00022723"/>
    </source>
</evidence>
<feature type="region of interest" description="Disordered" evidence="11">
    <location>
        <begin position="1"/>
        <end position="28"/>
    </location>
</feature>
<keyword evidence="4" id="KW-0690">Ribosome biogenesis</keyword>
<evidence type="ECO:0000256" key="4">
    <source>
        <dbReference type="ARBA" id="ARBA00022517"/>
    </source>
</evidence>
<evidence type="ECO:0000256" key="11">
    <source>
        <dbReference type="SAM" id="MobiDB-lite"/>
    </source>
</evidence>
<dbReference type="GO" id="GO:0003676">
    <property type="term" value="F:nucleic acid binding"/>
    <property type="evidence" value="ECO:0007669"/>
    <property type="project" value="InterPro"/>
</dbReference>
<dbReference type="InterPro" id="IPR022755">
    <property type="entry name" value="Znf_C2H2_jaz"/>
</dbReference>
<evidence type="ECO:0000256" key="7">
    <source>
        <dbReference type="ARBA" id="ARBA00022833"/>
    </source>
</evidence>
<evidence type="ECO:0000256" key="8">
    <source>
        <dbReference type="ARBA" id="ARBA00023242"/>
    </source>
</evidence>
<dbReference type="PANTHER" id="PTHR46095:SF1">
    <property type="entry name" value="ZINC FINGER PROTEIN 593"/>
    <property type="match status" value="1"/>
</dbReference>
<dbReference type="Pfam" id="PF12171">
    <property type="entry name" value="zf-C2H2_jaz"/>
    <property type="match status" value="1"/>
</dbReference>
<sequence>MHYPVCRPDLQTRRRGGQNAQGRARRPKGRIVAKSGCNSWPELDSWTDGLCLQLGGPQEKTLPTCRRPQGRSFRARSASRTGASFHSPLSTPQAHTPPTAASVLPNTANWEPYPRPISTLVQLPIDTIPNHPHQHNFAMPAIRGEKSKKKTRRYTRDLDQVHADLSSDKHLAQFKETKAIEDLPGLGKFYCTECAKWFESDANLVAHQKGKVHKRRLRQLREEPYTQKHAEAAAGLTTDNGKRATVLMEVDAS</sequence>
<dbReference type="InterPro" id="IPR051879">
    <property type="entry name" value="C2H2-ZF_Maturation_Protein"/>
</dbReference>
<evidence type="ECO:0000256" key="2">
    <source>
        <dbReference type="ARBA" id="ARBA00004496"/>
    </source>
</evidence>
<dbReference type="FunFam" id="3.30.160.60:FF:000299">
    <property type="entry name" value="Zinc finger protein 593"/>
    <property type="match status" value="1"/>
</dbReference>
<dbReference type="GO" id="GO:0042254">
    <property type="term" value="P:ribosome biogenesis"/>
    <property type="evidence" value="ECO:0007669"/>
    <property type="project" value="UniProtKB-KW"/>
</dbReference>
<keyword evidence="14" id="KW-1185">Reference proteome</keyword>
<protein>
    <recommendedName>
        <fullName evidence="12">C2H2-type domain-containing protein</fullName>
    </recommendedName>
</protein>
<comment type="caution">
    <text evidence="13">The sequence shown here is derived from an EMBL/GenBank/DDBJ whole genome shotgun (WGS) entry which is preliminary data.</text>
</comment>
<dbReference type="GO" id="GO:0008270">
    <property type="term" value="F:zinc ion binding"/>
    <property type="evidence" value="ECO:0007669"/>
    <property type="project" value="UniProtKB-KW"/>
</dbReference>
<organism evidence="13 14">
    <name type="scientific">Dendryphion nanum</name>
    <dbReference type="NCBI Taxonomy" id="256645"/>
    <lineage>
        <taxon>Eukaryota</taxon>
        <taxon>Fungi</taxon>
        <taxon>Dikarya</taxon>
        <taxon>Ascomycota</taxon>
        <taxon>Pezizomycotina</taxon>
        <taxon>Dothideomycetes</taxon>
        <taxon>Pleosporomycetidae</taxon>
        <taxon>Pleosporales</taxon>
        <taxon>Torulaceae</taxon>
        <taxon>Dendryphion</taxon>
    </lineage>
</organism>
<feature type="compositionally biased region" description="Polar residues" evidence="11">
    <location>
        <begin position="78"/>
        <end position="96"/>
    </location>
</feature>
<accession>A0A9P9J132</accession>
<keyword evidence="6 10" id="KW-0863">Zinc-finger</keyword>
<dbReference type="Gene3D" id="3.30.160.60">
    <property type="entry name" value="Classic Zinc Finger"/>
    <property type="match status" value="1"/>
</dbReference>
<evidence type="ECO:0000256" key="6">
    <source>
        <dbReference type="ARBA" id="ARBA00022771"/>
    </source>
</evidence>
<keyword evidence="3" id="KW-0963">Cytoplasm</keyword>
<dbReference type="OrthoDB" id="24683at2759"/>
<evidence type="ECO:0000256" key="3">
    <source>
        <dbReference type="ARBA" id="ARBA00022490"/>
    </source>
</evidence>
<gene>
    <name evidence="13" type="ORF">B0J11DRAFT_514008</name>
</gene>
<proteinExistence type="inferred from homology"/>
<name>A0A9P9J132_9PLEO</name>
<dbReference type="GO" id="GO:0005737">
    <property type="term" value="C:cytoplasm"/>
    <property type="evidence" value="ECO:0007669"/>
    <property type="project" value="UniProtKB-SubCell"/>
</dbReference>
<dbReference type="AlphaFoldDB" id="A0A9P9J132"/>
<evidence type="ECO:0000259" key="12">
    <source>
        <dbReference type="PROSITE" id="PS50157"/>
    </source>
</evidence>
<dbReference type="SMART" id="SM00451">
    <property type="entry name" value="ZnF_U1"/>
    <property type="match status" value="1"/>
</dbReference>